<organism evidence="3 4">
    <name type="scientific">Rhizopus delemar</name>
    <dbReference type="NCBI Taxonomy" id="936053"/>
    <lineage>
        <taxon>Eukaryota</taxon>
        <taxon>Fungi</taxon>
        <taxon>Fungi incertae sedis</taxon>
        <taxon>Mucoromycota</taxon>
        <taxon>Mucoromycotina</taxon>
        <taxon>Mucoromycetes</taxon>
        <taxon>Mucorales</taxon>
        <taxon>Mucorineae</taxon>
        <taxon>Rhizopodaceae</taxon>
        <taxon>Rhizopus</taxon>
    </lineage>
</organism>
<dbReference type="GO" id="GO:0003677">
    <property type="term" value="F:DNA binding"/>
    <property type="evidence" value="ECO:0007669"/>
    <property type="project" value="InterPro"/>
</dbReference>
<dbReference type="Pfam" id="PF01498">
    <property type="entry name" value="HTH_Tnp_Tc3_2"/>
    <property type="match status" value="1"/>
</dbReference>
<evidence type="ECO:0000259" key="1">
    <source>
        <dbReference type="Pfam" id="PF01498"/>
    </source>
</evidence>
<dbReference type="GO" id="GO:0006313">
    <property type="term" value="P:DNA transposition"/>
    <property type="evidence" value="ECO:0007669"/>
    <property type="project" value="InterPro"/>
</dbReference>
<dbReference type="InterPro" id="IPR002492">
    <property type="entry name" value="Transposase_Tc1-like"/>
</dbReference>
<feature type="domain" description="Transposase Tc1-like" evidence="1">
    <location>
        <begin position="75"/>
        <end position="135"/>
    </location>
</feature>
<protein>
    <recommendedName>
        <fullName evidence="5">Tc1-like transposase DDE domain-containing protein</fullName>
    </recommendedName>
</protein>
<feature type="domain" description="Tc1-like transposase DDE" evidence="2">
    <location>
        <begin position="143"/>
        <end position="291"/>
    </location>
</feature>
<dbReference type="InterPro" id="IPR009057">
    <property type="entry name" value="Homeodomain-like_sf"/>
</dbReference>
<reference evidence="3 4" key="1">
    <citation type="journal article" date="2020" name="Microb. Genom.">
        <title>Genetic diversity of clinical and environmental Mucorales isolates obtained from an investigation of mucormycosis cases among solid organ transplant recipients.</title>
        <authorList>
            <person name="Nguyen M.H."/>
            <person name="Kaul D."/>
            <person name="Muto C."/>
            <person name="Cheng S.J."/>
            <person name="Richter R.A."/>
            <person name="Bruno V.M."/>
            <person name="Liu G."/>
            <person name="Beyhan S."/>
            <person name="Sundermann A.J."/>
            <person name="Mounaud S."/>
            <person name="Pasculle A.W."/>
            <person name="Nierman W.C."/>
            <person name="Driscoll E."/>
            <person name="Cumbie R."/>
            <person name="Clancy C.J."/>
            <person name="Dupont C.L."/>
        </authorList>
    </citation>
    <scope>NUCLEOTIDE SEQUENCE [LARGE SCALE GENOMIC DNA]</scope>
    <source>
        <strain evidence="3 4">GL24</strain>
    </source>
</reference>
<dbReference type="InterPro" id="IPR052338">
    <property type="entry name" value="Transposase_5"/>
</dbReference>
<dbReference type="EMBL" id="JAANIU010003163">
    <property type="protein sequence ID" value="KAG1563695.1"/>
    <property type="molecule type" value="Genomic_DNA"/>
</dbReference>
<dbReference type="Pfam" id="PF13358">
    <property type="entry name" value="DDE_3"/>
    <property type="match status" value="1"/>
</dbReference>
<dbReference type="PANTHER" id="PTHR23022">
    <property type="entry name" value="TRANSPOSABLE ELEMENT-RELATED"/>
    <property type="match status" value="1"/>
</dbReference>
<proteinExistence type="predicted"/>
<dbReference type="PANTHER" id="PTHR23022:SF134">
    <property type="entry name" value="TRANSPOSABLE ELEMENT TC1 TRANSPOSASE"/>
    <property type="match status" value="1"/>
</dbReference>
<dbReference type="Proteomes" id="UP000740926">
    <property type="component" value="Unassembled WGS sequence"/>
</dbReference>
<keyword evidence="4" id="KW-1185">Reference proteome</keyword>
<dbReference type="SUPFAM" id="SSF46689">
    <property type="entry name" value="Homeodomain-like"/>
    <property type="match status" value="1"/>
</dbReference>
<evidence type="ECO:0000259" key="2">
    <source>
        <dbReference type="Pfam" id="PF13358"/>
    </source>
</evidence>
<dbReference type="Gene3D" id="3.30.420.10">
    <property type="entry name" value="Ribonuclease H-like superfamily/Ribonuclease H"/>
    <property type="match status" value="1"/>
</dbReference>
<evidence type="ECO:0000313" key="4">
    <source>
        <dbReference type="Proteomes" id="UP000740926"/>
    </source>
</evidence>
<sequence length="343" mass="39192">MRAISKSAEDDILSLLSTNLSSRKISKRTGVSRTFIDRLRNERLPGLKVSKGGRPPALSNADKRLCVRKVMVEGVESAVNVAKQLKSELNIDINPQTVRNALVEAGIGAVEKVSKPLLTAKHRKARLQFAKRYQHWTIEDWRRVIWSDETKINRFNSDGRAWAWVRDGNSLQPKQVKQTVKHGGGSVMVWSAISVAGPGWLCKIDTTMDKELYLSILQDELARTIDDTAAESGLKVNQLYFQHDNDPKHTAKVVKEYLSQQEYRVLEWPANSPDLNPIEHMWALLKRRLNEYDTAPKGMNELFERITDTWYKKITKEDCLKVIDSMPSKIEAVIKSKGYWTEY</sequence>
<evidence type="ECO:0000313" key="3">
    <source>
        <dbReference type="EMBL" id="KAG1563695.1"/>
    </source>
</evidence>
<dbReference type="InterPro" id="IPR038717">
    <property type="entry name" value="Tc1-like_DDE_dom"/>
</dbReference>
<dbReference type="InterPro" id="IPR036397">
    <property type="entry name" value="RNaseH_sf"/>
</dbReference>
<dbReference type="GO" id="GO:0015074">
    <property type="term" value="P:DNA integration"/>
    <property type="evidence" value="ECO:0007669"/>
    <property type="project" value="InterPro"/>
</dbReference>
<gene>
    <name evidence="3" type="ORF">G6F50_011753</name>
</gene>
<comment type="caution">
    <text evidence="3">The sequence shown here is derived from an EMBL/GenBank/DDBJ whole genome shotgun (WGS) entry which is preliminary data.</text>
</comment>
<dbReference type="AlphaFoldDB" id="A0A9P7CJ58"/>
<accession>A0A9P7CJ58</accession>
<name>A0A9P7CJ58_9FUNG</name>
<evidence type="ECO:0008006" key="5">
    <source>
        <dbReference type="Google" id="ProtNLM"/>
    </source>
</evidence>